<protein>
    <submittedName>
        <fullName evidence="1">Uncharacterized protein</fullName>
    </submittedName>
</protein>
<organism evidence="1 2">
    <name type="scientific">Rhizophagus clarus</name>
    <dbReference type="NCBI Taxonomy" id="94130"/>
    <lineage>
        <taxon>Eukaryota</taxon>
        <taxon>Fungi</taxon>
        <taxon>Fungi incertae sedis</taxon>
        <taxon>Mucoromycota</taxon>
        <taxon>Glomeromycotina</taxon>
        <taxon>Glomeromycetes</taxon>
        <taxon>Glomerales</taxon>
        <taxon>Glomeraceae</taxon>
        <taxon>Rhizophagus</taxon>
    </lineage>
</organism>
<comment type="caution">
    <text evidence="1">The sequence shown here is derived from an EMBL/GenBank/DDBJ whole genome shotgun (WGS) entry which is preliminary data.</text>
</comment>
<reference evidence="1" key="1">
    <citation type="submission" date="2019-10" db="EMBL/GenBank/DDBJ databases">
        <title>Conservation and host-specific expression of non-tandemly repeated heterogenous ribosome RNA gene in arbuscular mycorrhizal fungi.</title>
        <authorList>
            <person name="Maeda T."/>
            <person name="Kobayashi Y."/>
            <person name="Nakagawa T."/>
            <person name="Ezawa T."/>
            <person name="Yamaguchi K."/>
            <person name="Bino T."/>
            <person name="Nishimoto Y."/>
            <person name="Shigenobu S."/>
            <person name="Kawaguchi M."/>
        </authorList>
    </citation>
    <scope>NUCLEOTIDE SEQUENCE</scope>
    <source>
        <strain evidence="1">HR1</strain>
    </source>
</reference>
<evidence type="ECO:0000313" key="1">
    <source>
        <dbReference type="EMBL" id="GES92815.1"/>
    </source>
</evidence>
<sequence length="389" mass="44346">MYSENFKLWKVDVDKSKLNPGSTDNVIEELGSVSMGFEYDFIDYFQEDYKPTSKKIHIVVVVATTTTATDIFDLTLGHNGLVGACGGYIQNIHLLGNDHIQTLDDWKKHTSPSCRSILMKVLRFDMCQIDLDENNTKYLLAEGFIFLNDKLPNKYGCWNTEIAAPILRSLIISTISLSDLSIPNNPPDMRTLNPRWLLARTIEGCFSLKKRRIFVGDVCYHLQEYTWKSIFSEVAAIQSFGRSKGACERWHPPSTSELSLRDGDTLPAYGFELIVSASNENFKNHIKRSQHYGKIYKCTMFMVNLCPKPILSSYFGENDEQFEDDDDDEYDDDDEDEYERVSLTPVNVIIRENLAQAWQGELKYKDGDSEVVSINVLDGTCSSIEMSLM</sequence>
<dbReference type="AlphaFoldDB" id="A0A8H3LV20"/>
<dbReference type="OrthoDB" id="2426789at2759"/>
<dbReference type="EMBL" id="BLAL01000218">
    <property type="protein sequence ID" value="GES92815.1"/>
    <property type="molecule type" value="Genomic_DNA"/>
</dbReference>
<gene>
    <name evidence="1" type="ORF">RCL2_001957400</name>
</gene>
<accession>A0A8H3LV20</accession>
<proteinExistence type="predicted"/>
<name>A0A8H3LV20_9GLOM</name>
<dbReference type="Proteomes" id="UP000615446">
    <property type="component" value="Unassembled WGS sequence"/>
</dbReference>
<evidence type="ECO:0000313" key="2">
    <source>
        <dbReference type="Proteomes" id="UP000615446"/>
    </source>
</evidence>